<reference evidence="3" key="1">
    <citation type="submission" date="2023-07" db="EMBL/GenBank/DDBJ databases">
        <title>30 novel species of actinomycetes from the DSMZ collection.</title>
        <authorList>
            <person name="Nouioui I."/>
        </authorList>
    </citation>
    <scope>NUCLEOTIDE SEQUENCE [LARGE SCALE GENOMIC DNA]</scope>
    <source>
        <strain evidence="3">DSM 41982</strain>
    </source>
</reference>
<protein>
    <submittedName>
        <fullName evidence="2">Acetyltransferase</fullName>
    </submittedName>
</protein>
<feature type="compositionally biased region" description="Pro residues" evidence="1">
    <location>
        <begin position="227"/>
        <end position="250"/>
    </location>
</feature>
<feature type="region of interest" description="Disordered" evidence="1">
    <location>
        <begin position="198"/>
        <end position="253"/>
    </location>
</feature>
<feature type="compositionally biased region" description="Polar residues" evidence="1">
    <location>
        <begin position="204"/>
        <end position="218"/>
    </location>
</feature>
<proteinExistence type="predicted"/>
<organism evidence="2 3">
    <name type="scientific">Streptomyces evansiae</name>
    <dbReference type="NCBI Taxonomy" id="3075535"/>
    <lineage>
        <taxon>Bacteria</taxon>
        <taxon>Bacillati</taxon>
        <taxon>Actinomycetota</taxon>
        <taxon>Actinomycetes</taxon>
        <taxon>Kitasatosporales</taxon>
        <taxon>Streptomycetaceae</taxon>
        <taxon>Streptomyces</taxon>
    </lineage>
</organism>
<sequence>MSNSQTPPPAPSSAELDSSDEELRRILLAAYDAQLRGESEFADPRARVEHDGPLVRFTGVETGYITGPRDLGVEGDALDALIARQRDRYAELGIEAEWKTRGHDAQKDLPERLRAAGFVPDEPETVFVGRTEDLARLEPRLPEGLRMRSATSLADLRRIDAMNEEIWGERHAHADELHRVLTTSPENVTVLLVEPDPDAAPAATSRTSRPNTPDTASSVAPDAAQNPAPPTPDASLTPTPPSTTPPPPIPLHASRIEFVPGTDFAGLWGGSTLAAWRGRGLYRATVAARARIAAARGVRYLQVDASADSAPILRRLGFVALTTTTPYIWTPPAG</sequence>
<comment type="caution">
    <text evidence="2">The sequence shown here is derived from an EMBL/GenBank/DDBJ whole genome shotgun (WGS) entry which is preliminary data.</text>
</comment>
<dbReference type="InterPro" id="IPR016181">
    <property type="entry name" value="Acyl_CoA_acyltransferase"/>
</dbReference>
<gene>
    <name evidence="2" type="ORF">RM574_29780</name>
</gene>
<dbReference type="EMBL" id="JAVRER010000099">
    <property type="protein sequence ID" value="MDT0419668.1"/>
    <property type="molecule type" value="Genomic_DNA"/>
</dbReference>
<evidence type="ECO:0000256" key="1">
    <source>
        <dbReference type="SAM" id="MobiDB-lite"/>
    </source>
</evidence>
<dbReference type="RefSeq" id="WP_254667500.1">
    <property type="nucleotide sequence ID" value="NZ_JAVRER010000099.1"/>
</dbReference>
<name>A0ABD5EG83_9ACTN</name>
<dbReference type="SUPFAM" id="SSF55729">
    <property type="entry name" value="Acyl-CoA N-acyltransferases (Nat)"/>
    <property type="match status" value="1"/>
</dbReference>
<dbReference type="AlphaFoldDB" id="A0ABD5EG83"/>
<evidence type="ECO:0000313" key="2">
    <source>
        <dbReference type="EMBL" id="MDT0419668.1"/>
    </source>
</evidence>
<dbReference type="Gene3D" id="3.40.630.30">
    <property type="match status" value="2"/>
</dbReference>
<accession>A0ABD5EG83</accession>
<dbReference type="Proteomes" id="UP001183607">
    <property type="component" value="Unassembled WGS sequence"/>
</dbReference>
<evidence type="ECO:0000313" key="3">
    <source>
        <dbReference type="Proteomes" id="UP001183607"/>
    </source>
</evidence>